<evidence type="ECO:0000256" key="7">
    <source>
        <dbReference type="PROSITE-ProRule" id="PRU01379"/>
    </source>
</evidence>
<feature type="domain" description="Peptidase M14" evidence="9">
    <location>
        <begin position="34"/>
        <end position="338"/>
    </location>
</feature>
<comment type="cofactor">
    <cofactor evidence="1">
        <name>Zn(2+)</name>
        <dbReference type="ChEBI" id="CHEBI:29105"/>
    </cofactor>
</comment>
<evidence type="ECO:0000256" key="2">
    <source>
        <dbReference type="ARBA" id="ARBA00005988"/>
    </source>
</evidence>
<sequence length="520" mass="57291">MRSGGSVRIRFALIGALLAAGAAGEAAWAQPDPRYWDLEEVTAQLDAWALAYPHIFHREIIGHTLVDQEPIWAVKISDNAAQPEPEARVLIKAAMHGNEANGTNAIMFMLDRLLTRYGQSPYYTNMVDNLEMWFVPILNVDGFKICFSGGPNWSLWRKTKRDNNGDGQYTYPHDGVDPNRNWDYRWQEYAETNPSSLRYKGPYPWSEPEIVVMRDLILRERPVLVMDLHSPDVPSIGNKIWWVWYDPSNGQYSPDADIFQPISIALGNRCETETSGVYVNGSGPSYNELPKEQCWVYKNTGICAFLMEISLQYWWTGATVDTIAARTGRGLFYLMERALTGPGVKGIVSSAGSGAPLRAQVVVSQVHSPTIGPRLTEESFGQYWRLLLSGNYTVTASAPGHQPLTQSAYVGSGGWTTLNFALQPDPASGVEGDLSSPRLLWADAPLRGGGSVYFRLEEPGRVSLRLLDATGRRVATLLDGEVGAGVRAVPVGGSLPSGSYLLLLKADPGIRAAGRVVWIE</sequence>
<feature type="signal peptide" evidence="8">
    <location>
        <begin position="1"/>
        <end position="22"/>
    </location>
</feature>
<dbReference type="EMBL" id="VGIY01000046">
    <property type="protein sequence ID" value="MBM3316833.1"/>
    <property type="molecule type" value="Genomic_DNA"/>
</dbReference>
<evidence type="ECO:0000256" key="8">
    <source>
        <dbReference type="SAM" id="SignalP"/>
    </source>
</evidence>
<keyword evidence="3" id="KW-0645">Protease</keyword>
<dbReference type="SMART" id="SM00631">
    <property type="entry name" value="Zn_pept"/>
    <property type="match status" value="1"/>
</dbReference>
<dbReference type="GO" id="GO:0008270">
    <property type="term" value="F:zinc ion binding"/>
    <property type="evidence" value="ECO:0007669"/>
    <property type="project" value="InterPro"/>
</dbReference>
<keyword evidence="6" id="KW-0482">Metalloprotease</keyword>
<evidence type="ECO:0000256" key="5">
    <source>
        <dbReference type="ARBA" id="ARBA00022833"/>
    </source>
</evidence>
<dbReference type="Proteomes" id="UP000748308">
    <property type="component" value="Unassembled WGS sequence"/>
</dbReference>
<evidence type="ECO:0000256" key="6">
    <source>
        <dbReference type="ARBA" id="ARBA00023049"/>
    </source>
</evidence>
<evidence type="ECO:0000313" key="11">
    <source>
        <dbReference type="Proteomes" id="UP000748308"/>
    </source>
</evidence>
<dbReference type="GO" id="GO:0006508">
    <property type="term" value="P:proteolysis"/>
    <property type="evidence" value="ECO:0007669"/>
    <property type="project" value="UniProtKB-KW"/>
</dbReference>
<evidence type="ECO:0000256" key="4">
    <source>
        <dbReference type="ARBA" id="ARBA00022801"/>
    </source>
</evidence>
<dbReference type="GO" id="GO:0005615">
    <property type="term" value="C:extracellular space"/>
    <property type="evidence" value="ECO:0007669"/>
    <property type="project" value="TreeGrafter"/>
</dbReference>
<dbReference type="InterPro" id="IPR000834">
    <property type="entry name" value="Peptidase_M14"/>
</dbReference>
<feature type="chain" id="PRO_5036874927" evidence="8">
    <location>
        <begin position="23"/>
        <end position="520"/>
    </location>
</feature>
<evidence type="ECO:0000256" key="3">
    <source>
        <dbReference type="ARBA" id="ARBA00022670"/>
    </source>
</evidence>
<comment type="caution">
    <text evidence="10">The sequence shown here is derived from an EMBL/GenBank/DDBJ whole genome shotgun (WGS) entry which is preliminary data.</text>
</comment>
<protein>
    <submittedName>
        <fullName evidence="10">Carboxypeptidase regulatory-like domain-containing protein</fullName>
    </submittedName>
</protein>
<comment type="similarity">
    <text evidence="2 7">Belongs to the peptidase M14 family.</text>
</comment>
<gene>
    <name evidence="10" type="ORF">FJY75_03175</name>
</gene>
<dbReference type="Gene3D" id="2.60.40.1120">
    <property type="entry name" value="Carboxypeptidase-like, regulatory domain"/>
    <property type="match status" value="1"/>
</dbReference>
<dbReference type="SUPFAM" id="SSF53187">
    <property type="entry name" value="Zn-dependent exopeptidases"/>
    <property type="match status" value="1"/>
</dbReference>
<proteinExistence type="inferred from homology"/>
<dbReference type="PANTHER" id="PTHR11705:SF143">
    <property type="entry name" value="SLL0236 PROTEIN"/>
    <property type="match status" value="1"/>
</dbReference>
<evidence type="ECO:0000259" key="9">
    <source>
        <dbReference type="PROSITE" id="PS52035"/>
    </source>
</evidence>
<dbReference type="PROSITE" id="PS52035">
    <property type="entry name" value="PEPTIDASE_M14"/>
    <property type="match status" value="1"/>
</dbReference>
<name>A0A938BN40_UNCEI</name>
<dbReference type="Pfam" id="PF00246">
    <property type="entry name" value="Peptidase_M14"/>
    <property type="match status" value="1"/>
</dbReference>
<dbReference type="InterPro" id="IPR008969">
    <property type="entry name" value="CarboxyPept-like_regulatory"/>
</dbReference>
<dbReference type="CDD" id="cd11308">
    <property type="entry name" value="Peptidase_M14NE-CP-C_like"/>
    <property type="match status" value="1"/>
</dbReference>
<dbReference type="SUPFAM" id="SSF49464">
    <property type="entry name" value="Carboxypeptidase regulatory domain-like"/>
    <property type="match status" value="1"/>
</dbReference>
<evidence type="ECO:0000313" key="10">
    <source>
        <dbReference type="EMBL" id="MBM3316833.1"/>
    </source>
</evidence>
<accession>A0A938BN40</accession>
<organism evidence="10 11">
    <name type="scientific">Eiseniibacteriota bacterium</name>
    <dbReference type="NCBI Taxonomy" id="2212470"/>
    <lineage>
        <taxon>Bacteria</taxon>
        <taxon>Candidatus Eiseniibacteriota</taxon>
    </lineage>
</organism>
<feature type="active site" description="Proton donor/acceptor" evidence="7">
    <location>
        <position position="308"/>
    </location>
</feature>
<dbReference type="Pfam" id="PF13620">
    <property type="entry name" value="CarboxypepD_reg"/>
    <property type="match status" value="1"/>
</dbReference>
<dbReference type="PANTHER" id="PTHR11705">
    <property type="entry name" value="PROTEASE FAMILY M14 CARBOXYPEPTIDASE A,B"/>
    <property type="match status" value="1"/>
</dbReference>
<reference evidence="10" key="1">
    <citation type="submission" date="2019-03" db="EMBL/GenBank/DDBJ databases">
        <title>Lake Tanganyika Metagenome-Assembled Genomes (MAGs).</title>
        <authorList>
            <person name="Tran P."/>
        </authorList>
    </citation>
    <scope>NUCLEOTIDE SEQUENCE</scope>
    <source>
        <strain evidence="10">M_DeepCast_400m_m2_100</strain>
    </source>
</reference>
<dbReference type="GO" id="GO:0004181">
    <property type="term" value="F:metallocarboxypeptidase activity"/>
    <property type="evidence" value="ECO:0007669"/>
    <property type="project" value="InterPro"/>
</dbReference>
<evidence type="ECO:0000256" key="1">
    <source>
        <dbReference type="ARBA" id="ARBA00001947"/>
    </source>
</evidence>
<dbReference type="Gene3D" id="3.40.630.10">
    <property type="entry name" value="Zn peptidases"/>
    <property type="match status" value="1"/>
</dbReference>
<dbReference type="AlphaFoldDB" id="A0A938BN40"/>
<keyword evidence="4" id="KW-0378">Hydrolase</keyword>
<keyword evidence="5" id="KW-0862">Zinc</keyword>
<keyword evidence="8" id="KW-0732">Signal</keyword>
<keyword evidence="10" id="KW-0121">Carboxypeptidase</keyword>